<dbReference type="Pfam" id="PF02190">
    <property type="entry name" value="LON_substr_bdg"/>
    <property type="match status" value="1"/>
</dbReference>
<dbReference type="STRING" id="7897.ENSLACP00000021128"/>
<dbReference type="Proteomes" id="UP000008672">
    <property type="component" value="Unassembled WGS sequence"/>
</dbReference>
<dbReference type="EMBL" id="AFYH01013375">
    <property type="status" value="NOT_ANNOTATED_CDS"/>
    <property type="molecule type" value="Genomic_DNA"/>
</dbReference>
<keyword evidence="3" id="KW-0862">Zinc</keyword>
<evidence type="ECO:0000259" key="8">
    <source>
        <dbReference type="PROSITE" id="PS51787"/>
    </source>
</evidence>
<dbReference type="PROSITE" id="PS50089">
    <property type="entry name" value="ZF_RING_2"/>
    <property type="match status" value="1"/>
</dbReference>
<dbReference type="InterPro" id="IPR017907">
    <property type="entry name" value="Znf_RING_CS"/>
</dbReference>
<feature type="repeat" description="TPR" evidence="5">
    <location>
        <begin position="146"/>
        <end position="179"/>
    </location>
</feature>
<reference evidence="10" key="1">
    <citation type="submission" date="2011-08" db="EMBL/GenBank/DDBJ databases">
        <title>The draft genome of Latimeria chalumnae.</title>
        <authorList>
            <person name="Di Palma F."/>
            <person name="Alfoldi J."/>
            <person name="Johnson J."/>
            <person name="Berlin A."/>
            <person name="Gnerre S."/>
            <person name="Jaffe D."/>
            <person name="MacCallum I."/>
            <person name="Young S."/>
            <person name="Walker B.J."/>
            <person name="Lander E."/>
            <person name="Lindblad-Toh K."/>
        </authorList>
    </citation>
    <scope>NUCLEOTIDE SEQUENCE [LARGE SCALE GENOMIC DNA]</scope>
    <source>
        <strain evidence="10">Wild caught</strain>
    </source>
</reference>
<protein>
    <submittedName>
        <fullName evidence="9">LON peptidase N-terminal domain and ring finger 4</fullName>
    </submittedName>
</protein>
<proteinExistence type="predicted"/>
<evidence type="ECO:0000256" key="3">
    <source>
        <dbReference type="ARBA" id="ARBA00022833"/>
    </source>
</evidence>
<dbReference type="InParanoid" id="H3BGV7"/>
<dbReference type="EMBL" id="AFYH01013372">
    <property type="status" value="NOT_ANNOTATED_CDS"/>
    <property type="molecule type" value="Genomic_DNA"/>
</dbReference>
<dbReference type="InterPro" id="IPR011990">
    <property type="entry name" value="TPR-like_helical_dom_sf"/>
</dbReference>
<dbReference type="GO" id="GO:0008270">
    <property type="term" value="F:zinc ion binding"/>
    <property type="evidence" value="ECO:0007669"/>
    <property type="project" value="UniProtKB-KW"/>
</dbReference>
<dbReference type="eggNOG" id="KOG4159">
    <property type="taxonomic scope" value="Eukaryota"/>
</dbReference>
<dbReference type="SMART" id="SM00184">
    <property type="entry name" value="RING"/>
    <property type="match status" value="1"/>
</dbReference>
<dbReference type="CDD" id="cd16513">
    <property type="entry name" value="RING-HC_LONFs_rpt1"/>
    <property type="match status" value="1"/>
</dbReference>
<dbReference type="InterPro" id="IPR001841">
    <property type="entry name" value="Znf_RING"/>
</dbReference>
<organism evidence="9 10">
    <name type="scientific">Latimeria chalumnae</name>
    <name type="common">Coelacanth</name>
    <dbReference type="NCBI Taxonomy" id="7897"/>
    <lineage>
        <taxon>Eukaryota</taxon>
        <taxon>Metazoa</taxon>
        <taxon>Chordata</taxon>
        <taxon>Craniata</taxon>
        <taxon>Vertebrata</taxon>
        <taxon>Euteleostomi</taxon>
        <taxon>Coelacanthiformes</taxon>
        <taxon>Coelacanthidae</taxon>
        <taxon>Latimeria</taxon>
    </lineage>
</organism>
<dbReference type="Gene3D" id="3.30.40.10">
    <property type="entry name" value="Zinc/RING finger domain, C3HC4 (zinc finger)"/>
    <property type="match status" value="1"/>
</dbReference>
<dbReference type="Ensembl" id="ENSLACT00000021268.1">
    <property type="protein sequence ID" value="ENSLACP00000021128.1"/>
    <property type="gene ID" value="ENSLACG00000018562.1"/>
</dbReference>
<dbReference type="EMBL" id="AFYH01013373">
    <property type="status" value="NOT_ANNOTATED_CDS"/>
    <property type="molecule type" value="Genomic_DNA"/>
</dbReference>
<dbReference type="PROSITE" id="PS51787">
    <property type="entry name" value="LON_N"/>
    <property type="match status" value="1"/>
</dbReference>
<name>H3BGV7_LATCH</name>
<dbReference type="SUPFAM" id="SSF88697">
    <property type="entry name" value="PUA domain-like"/>
    <property type="match status" value="1"/>
</dbReference>
<dbReference type="PROSITE" id="PS00518">
    <property type="entry name" value="ZF_RING_1"/>
    <property type="match status" value="1"/>
</dbReference>
<dbReference type="InterPro" id="IPR015947">
    <property type="entry name" value="PUA-like_sf"/>
</dbReference>
<dbReference type="GeneTree" id="ENSGT00440000033329"/>
<dbReference type="GO" id="GO:0005737">
    <property type="term" value="C:cytoplasm"/>
    <property type="evidence" value="ECO:0007669"/>
    <property type="project" value="UniProtKB-ARBA"/>
</dbReference>
<dbReference type="SMART" id="SM00464">
    <property type="entry name" value="LON"/>
    <property type="match status" value="1"/>
</dbReference>
<reference evidence="9" key="2">
    <citation type="submission" date="2025-08" db="UniProtKB">
        <authorList>
            <consortium name="Ensembl"/>
        </authorList>
    </citation>
    <scope>IDENTIFICATION</scope>
</reference>
<sequence>MFFGAMEWLLCPGCQCPLADPVTVSCGHSFCKRCLGKSLPRRCPTCGERLKLMDTEGPRVSILLCGVLEKCFARETKLAKLRSSLQDQLREQKFKEALKFATKGVDRYPEDVALRLYRSEAQIALQNFSEALSDLEVVCTNKPEWPEGYFRKGKVFLDLGEKTEALIQFHHCLKLDSEFTPAKREIGKILVHFSPVPEPVEELLEAVSQYLKHSCSGLELQAVPFKSTQETEGEEKPDTQKNKTRKKRNRNSQCKFFSCLSYIFFPSVFPFCPLYVNDESQKNQLHSLAQELLSISDFECSLCISQLFSGRQSACWLNVGKCLERSYGFRHSHSGLAAKQYLKNRKHNCTVLIQEILSVAFPSELAERKRAHAAEMSELSNLMKDIPIFVCTMAFPGIHCPLHVFEPRYRLMMRRCLETGTKKFGMCIYEPGKNFSDYGCTLEILGTDILPDGRSLVDTVGGRRFRVLSRGQRDGYNTADVEYLEDEKVEGEELVELQRFHDNVYQKLQGWCCNPRTSFPSHISWHHGPVPDAEDIQVLQASPDGPAWCWWLLAVLPLDTTYQMTVFSMTSLKDRLSHLRRVLELFSQN</sequence>
<dbReference type="AlphaFoldDB" id="H3BGV7"/>
<keyword evidence="10" id="KW-1185">Reference proteome</keyword>
<evidence type="ECO:0000313" key="9">
    <source>
        <dbReference type="Ensembl" id="ENSLACP00000021128.1"/>
    </source>
</evidence>
<evidence type="ECO:0000256" key="2">
    <source>
        <dbReference type="ARBA" id="ARBA00022771"/>
    </source>
</evidence>
<evidence type="ECO:0000259" key="7">
    <source>
        <dbReference type="PROSITE" id="PS50089"/>
    </source>
</evidence>
<dbReference type="SUPFAM" id="SSF48452">
    <property type="entry name" value="TPR-like"/>
    <property type="match status" value="1"/>
</dbReference>
<dbReference type="SUPFAM" id="SSF57850">
    <property type="entry name" value="RING/U-box"/>
    <property type="match status" value="1"/>
</dbReference>
<dbReference type="Gene3D" id="2.30.130.40">
    <property type="entry name" value="LON domain-like"/>
    <property type="match status" value="1"/>
</dbReference>
<evidence type="ECO:0000313" key="10">
    <source>
        <dbReference type="Proteomes" id="UP000008672"/>
    </source>
</evidence>
<dbReference type="InterPro" id="IPR018957">
    <property type="entry name" value="Znf_C3HC4_RING-type"/>
</dbReference>
<dbReference type="PANTHER" id="PTHR23327">
    <property type="entry name" value="RING FINGER PROTEIN 127"/>
    <property type="match status" value="1"/>
</dbReference>
<evidence type="ECO:0000256" key="4">
    <source>
        <dbReference type="PROSITE-ProRule" id="PRU00175"/>
    </source>
</evidence>
<feature type="domain" description="Lon N-terminal" evidence="8">
    <location>
        <begin position="376"/>
        <end position="587"/>
    </location>
</feature>
<evidence type="ECO:0000256" key="6">
    <source>
        <dbReference type="SAM" id="MobiDB-lite"/>
    </source>
</evidence>
<keyword evidence="5" id="KW-0802">TPR repeat</keyword>
<feature type="region of interest" description="Disordered" evidence="6">
    <location>
        <begin position="226"/>
        <end position="247"/>
    </location>
</feature>
<dbReference type="Gene3D" id="1.25.40.10">
    <property type="entry name" value="Tetratricopeptide repeat domain"/>
    <property type="match status" value="1"/>
</dbReference>
<keyword evidence="2 4" id="KW-0863">Zinc-finger</keyword>
<evidence type="ECO:0000256" key="5">
    <source>
        <dbReference type="PROSITE-ProRule" id="PRU00339"/>
    </source>
</evidence>
<dbReference type="GO" id="GO:0061630">
    <property type="term" value="F:ubiquitin protein ligase activity"/>
    <property type="evidence" value="ECO:0007669"/>
    <property type="project" value="TreeGrafter"/>
</dbReference>
<dbReference type="InterPro" id="IPR019734">
    <property type="entry name" value="TPR_rpt"/>
</dbReference>
<feature type="domain" description="RING-type" evidence="7">
    <location>
        <begin position="11"/>
        <end position="46"/>
    </location>
</feature>
<dbReference type="PROSITE" id="PS50005">
    <property type="entry name" value="TPR"/>
    <property type="match status" value="1"/>
</dbReference>
<evidence type="ECO:0000256" key="1">
    <source>
        <dbReference type="ARBA" id="ARBA00022723"/>
    </source>
</evidence>
<dbReference type="PANTHER" id="PTHR23327:SF50">
    <property type="entry name" value="LON PEPTIDASE N-TERMINAL DOMAIN AND RING FINGER PROTEIN 1"/>
    <property type="match status" value="1"/>
</dbReference>
<dbReference type="HOGENOM" id="CLU_013989_1_2_1"/>
<reference evidence="9" key="3">
    <citation type="submission" date="2025-09" db="UniProtKB">
        <authorList>
            <consortium name="Ensembl"/>
        </authorList>
    </citation>
    <scope>IDENTIFICATION</scope>
</reference>
<dbReference type="Pfam" id="PF00097">
    <property type="entry name" value="zf-C3HC4"/>
    <property type="match status" value="1"/>
</dbReference>
<dbReference type="OMA" id="HDTGTEC"/>
<dbReference type="InterPro" id="IPR013083">
    <property type="entry name" value="Znf_RING/FYVE/PHD"/>
</dbReference>
<dbReference type="EMBL" id="AFYH01013374">
    <property type="status" value="NOT_ANNOTATED_CDS"/>
    <property type="molecule type" value="Genomic_DNA"/>
</dbReference>
<keyword evidence="1" id="KW-0479">Metal-binding</keyword>
<accession>H3BGV7</accession>
<dbReference type="InterPro" id="IPR046336">
    <property type="entry name" value="Lon_prtase_N_sf"/>
</dbReference>
<dbReference type="InterPro" id="IPR003111">
    <property type="entry name" value="Lon_prtase_N"/>
</dbReference>
<dbReference type="Bgee" id="ENSLACG00000018562">
    <property type="expression patterns" value="Expressed in muscle tissue"/>
</dbReference>